<protein>
    <submittedName>
        <fullName evidence="3">SGNH/GDSL hydrolase family protein</fullName>
    </submittedName>
</protein>
<keyword evidence="1" id="KW-0472">Membrane</keyword>
<dbReference type="InterPro" id="IPR013830">
    <property type="entry name" value="SGNH_hydro"/>
</dbReference>
<feature type="transmembrane region" description="Helical" evidence="1">
    <location>
        <begin position="12"/>
        <end position="30"/>
    </location>
</feature>
<keyword evidence="1" id="KW-1133">Transmembrane helix</keyword>
<comment type="caution">
    <text evidence="3">The sequence shown here is derived from an EMBL/GenBank/DDBJ whole genome shotgun (WGS) entry which is preliminary data.</text>
</comment>
<keyword evidence="4" id="KW-1185">Reference proteome</keyword>
<sequence length="273" mass="30259">MMRITAKTELYIISFALILASLVIGVFWALNRGDKPEYTLDQTSPISVAKPVTTETIAGSSKSEQATVTSVIPRGLTRLRESTTVNALILGDSIAESNGASNKDLLGWSTLVSNDLHRKYSGTIQWYFKTSAGASINDVLTLVPIATQDTDLIVLCLGHQDVGKLRLTEFKQKYEQLLVELKAKSPHADLFLVVEPPVKDTAENNRFFLYRKIILDLGLKHQLPVIDLWTAFINDPTPLSELLADGVNPNDKGYEVFAAEVLKRFDNYLLSAY</sequence>
<evidence type="ECO:0000313" key="3">
    <source>
        <dbReference type="EMBL" id="TGE40209.1"/>
    </source>
</evidence>
<gene>
    <name evidence="3" type="ORF">E4K67_01635</name>
</gene>
<evidence type="ECO:0000313" key="4">
    <source>
        <dbReference type="Proteomes" id="UP000298460"/>
    </source>
</evidence>
<feature type="domain" description="SGNH hydrolase-type esterase" evidence="2">
    <location>
        <begin position="89"/>
        <end position="256"/>
    </location>
</feature>
<dbReference type="GO" id="GO:0016787">
    <property type="term" value="F:hydrolase activity"/>
    <property type="evidence" value="ECO:0007669"/>
    <property type="project" value="UniProtKB-KW"/>
</dbReference>
<organism evidence="3 4">
    <name type="scientific">Desulfosporosinus fructosivorans</name>
    <dbReference type="NCBI Taxonomy" id="2018669"/>
    <lineage>
        <taxon>Bacteria</taxon>
        <taxon>Bacillati</taxon>
        <taxon>Bacillota</taxon>
        <taxon>Clostridia</taxon>
        <taxon>Eubacteriales</taxon>
        <taxon>Desulfitobacteriaceae</taxon>
        <taxon>Desulfosporosinus</taxon>
    </lineage>
</organism>
<evidence type="ECO:0000259" key="2">
    <source>
        <dbReference type="Pfam" id="PF13472"/>
    </source>
</evidence>
<dbReference type="Proteomes" id="UP000298460">
    <property type="component" value="Unassembled WGS sequence"/>
</dbReference>
<evidence type="ECO:0000256" key="1">
    <source>
        <dbReference type="SAM" id="Phobius"/>
    </source>
</evidence>
<name>A0A4Z0RDB3_9FIRM</name>
<dbReference type="Gene3D" id="3.40.50.1110">
    <property type="entry name" value="SGNH hydrolase"/>
    <property type="match status" value="1"/>
</dbReference>
<accession>A0A4Z0RDB3</accession>
<dbReference type="Pfam" id="PF13472">
    <property type="entry name" value="Lipase_GDSL_2"/>
    <property type="match status" value="1"/>
</dbReference>
<dbReference type="SUPFAM" id="SSF52266">
    <property type="entry name" value="SGNH hydrolase"/>
    <property type="match status" value="1"/>
</dbReference>
<dbReference type="OrthoDB" id="8233337at2"/>
<proteinExistence type="predicted"/>
<dbReference type="AlphaFoldDB" id="A0A4Z0RDB3"/>
<dbReference type="EMBL" id="SPQQ01000001">
    <property type="protein sequence ID" value="TGE40209.1"/>
    <property type="molecule type" value="Genomic_DNA"/>
</dbReference>
<keyword evidence="1" id="KW-0812">Transmembrane</keyword>
<keyword evidence="3" id="KW-0378">Hydrolase</keyword>
<dbReference type="InterPro" id="IPR036514">
    <property type="entry name" value="SGNH_hydro_sf"/>
</dbReference>
<reference evidence="3 4" key="1">
    <citation type="submission" date="2019-03" db="EMBL/GenBank/DDBJ databases">
        <title>Draft Genome Sequence of Desulfosporosinus fructosivorans Strain 63.6F, Isolated from Marine Sediment in the Baltic Sea.</title>
        <authorList>
            <person name="Hausmann B."/>
            <person name="Vandieken V."/>
            <person name="Pjevac P."/>
            <person name="Schreck K."/>
            <person name="Herbold C.W."/>
            <person name="Loy A."/>
        </authorList>
    </citation>
    <scope>NUCLEOTIDE SEQUENCE [LARGE SCALE GENOMIC DNA]</scope>
    <source>
        <strain evidence="3 4">63.6F</strain>
    </source>
</reference>